<gene>
    <name evidence="7" type="ORF">HHK36_023210</name>
</gene>
<dbReference type="Proteomes" id="UP000655225">
    <property type="component" value="Unassembled WGS sequence"/>
</dbReference>
<evidence type="ECO:0000256" key="5">
    <source>
        <dbReference type="ARBA" id="ARBA00023136"/>
    </source>
</evidence>
<dbReference type="AlphaFoldDB" id="A0A834YQ12"/>
<keyword evidence="5" id="KW-0472">Membrane</keyword>
<sequence>MLLIRSRVSYVGVDREDNDIVRMRDLEALQQSMLQSLDEVNRNLTHVNRSLTDIIDNLSPQLIVQAPLAAPSPCQSPFVESDYSEEEMPNLFYLAPPLHVNLYLMRVPIVKKKCYPSSYSNYQSSMMNLAYPPAPNSQPPPVEGYPQGLPPAGYPMKDGYGYPQQAPPPGKTKRRGDGFWKGCCAALCCCWVFDMCF</sequence>
<organism evidence="7 8">
    <name type="scientific">Tetracentron sinense</name>
    <name type="common">Spur-leaf</name>
    <dbReference type="NCBI Taxonomy" id="13715"/>
    <lineage>
        <taxon>Eukaryota</taxon>
        <taxon>Viridiplantae</taxon>
        <taxon>Streptophyta</taxon>
        <taxon>Embryophyta</taxon>
        <taxon>Tracheophyta</taxon>
        <taxon>Spermatophyta</taxon>
        <taxon>Magnoliopsida</taxon>
        <taxon>Trochodendrales</taxon>
        <taxon>Trochodendraceae</taxon>
        <taxon>Tetracentron</taxon>
    </lineage>
</organism>
<dbReference type="PANTHER" id="PTHR31568:SF122">
    <property type="entry name" value="PROTEIN CYSTEINE-RICH TRANSMEMBRANE MODULE 9"/>
    <property type="match status" value="1"/>
</dbReference>
<evidence type="ECO:0000256" key="2">
    <source>
        <dbReference type="ARBA" id="ARBA00009444"/>
    </source>
</evidence>
<dbReference type="Pfam" id="PF12734">
    <property type="entry name" value="CYSTM"/>
    <property type="match status" value="1"/>
</dbReference>
<accession>A0A834YQ12</accession>
<dbReference type="GO" id="GO:0005886">
    <property type="term" value="C:plasma membrane"/>
    <property type="evidence" value="ECO:0007669"/>
    <property type="project" value="InterPro"/>
</dbReference>
<protein>
    <recommendedName>
        <fullName evidence="6">Cysteine-rich transmembrane domain-containing protein</fullName>
    </recommendedName>
</protein>
<reference evidence="7 8" key="1">
    <citation type="submission" date="2020-04" db="EMBL/GenBank/DDBJ databases">
        <title>Plant Genome Project.</title>
        <authorList>
            <person name="Zhang R.-G."/>
        </authorList>
    </citation>
    <scope>NUCLEOTIDE SEQUENCE [LARGE SCALE GENOMIC DNA]</scope>
    <source>
        <strain evidence="7">YNK0</strain>
        <tissue evidence="7">Leaf</tissue>
    </source>
</reference>
<comment type="caution">
    <text evidence="7">The sequence shown here is derived from an EMBL/GenBank/DDBJ whole genome shotgun (WGS) entry which is preliminary data.</text>
</comment>
<dbReference type="PANTHER" id="PTHR31568">
    <property type="entry name" value="RCG49325, ISOFORM CRA_A"/>
    <property type="match status" value="1"/>
</dbReference>
<keyword evidence="3" id="KW-0812">Transmembrane</keyword>
<evidence type="ECO:0000313" key="7">
    <source>
        <dbReference type="EMBL" id="KAF8390911.1"/>
    </source>
</evidence>
<evidence type="ECO:0000256" key="1">
    <source>
        <dbReference type="ARBA" id="ARBA00004167"/>
    </source>
</evidence>
<keyword evidence="4" id="KW-1133">Transmembrane helix</keyword>
<comment type="subcellular location">
    <subcellularLocation>
        <location evidence="1">Membrane</location>
        <topology evidence="1">Single-pass membrane protein</topology>
    </subcellularLocation>
</comment>
<proteinExistence type="inferred from homology"/>
<evidence type="ECO:0000259" key="6">
    <source>
        <dbReference type="Pfam" id="PF12734"/>
    </source>
</evidence>
<keyword evidence="8" id="KW-1185">Reference proteome</keyword>
<evidence type="ECO:0000313" key="8">
    <source>
        <dbReference type="Proteomes" id="UP000655225"/>
    </source>
</evidence>
<comment type="similarity">
    <text evidence="2">Belongs to the CYSTM1 family.</text>
</comment>
<evidence type="ECO:0000256" key="4">
    <source>
        <dbReference type="ARBA" id="ARBA00022989"/>
    </source>
</evidence>
<dbReference type="InterPro" id="IPR028144">
    <property type="entry name" value="CYSTM_dom"/>
</dbReference>
<dbReference type="EMBL" id="JABCRI010000017">
    <property type="protein sequence ID" value="KAF8390911.1"/>
    <property type="molecule type" value="Genomic_DNA"/>
</dbReference>
<feature type="domain" description="Cysteine-rich transmembrane" evidence="6">
    <location>
        <begin position="161"/>
        <end position="197"/>
    </location>
</feature>
<name>A0A834YQ12_TETSI</name>
<evidence type="ECO:0000256" key="3">
    <source>
        <dbReference type="ARBA" id="ARBA00022692"/>
    </source>
</evidence>
<dbReference type="InterPro" id="IPR044850">
    <property type="entry name" value="WIH1-like"/>
</dbReference>